<dbReference type="SMART" id="SM00420">
    <property type="entry name" value="HTH_DEOR"/>
    <property type="match status" value="1"/>
</dbReference>
<evidence type="ECO:0000256" key="1">
    <source>
        <dbReference type="ARBA" id="ARBA00023015"/>
    </source>
</evidence>
<keyword evidence="1" id="KW-0805">Transcription regulation</keyword>
<dbReference type="SMART" id="SM01134">
    <property type="entry name" value="DeoRC"/>
    <property type="match status" value="1"/>
</dbReference>
<dbReference type="RefSeq" id="WP_345399063.1">
    <property type="nucleotide sequence ID" value="NZ_BAABLA010000081.1"/>
</dbReference>
<dbReference type="PANTHER" id="PTHR30363">
    <property type="entry name" value="HTH-TYPE TRANSCRIPTIONAL REGULATOR SRLR-RELATED"/>
    <property type="match status" value="1"/>
</dbReference>
<feature type="domain" description="HTH deoR-type" evidence="3">
    <location>
        <begin position="3"/>
        <end position="58"/>
    </location>
</feature>
<dbReference type="Gene3D" id="3.40.50.1360">
    <property type="match status" value="1"/>
</dbReference>
<evidence type="ECO:0000313" key="4">
    <source>
        <dbReference type="EMBL" id="MFC6866908.1"/>
    </source>
</evidence>
<dbReference type="Pfam" id="PF08220">
    <property type="entry name" value="HTH_DeoR"/>
    <property type="match status" value="1"/>
</dbReference>
<dbReference type="SUPFAM" id="SSF100950">
    <property type="entry name" value="NagB/RpiA/CoA transferase-like"/>
    <property type="match status" value="1"/>
</dbReference>
<dbReference type="Gene3D" id="1.10.10.10">
    <property type="entry name" value="Winged helix-like DNA-binding domain superfamily/Winged helix DNA-binding domain"/>
    <property type="match status" value="1"/>
</dbReference>
<dbReference type="InterPro" id="IPR036390">
    <property type="entry name" value="WH_DNA-bd_sf"/>
</dbReference>
<comment type="caution">
    <text evidence="4">The sequence shown here is derived from an EMBL/GenBank/DDBJ whole genome shotgun (WGS) entry which is preliminary data.</text>
</comment>
<dbReference type="EMBL" id="JBHSXX010000001">
    <property type="protein sequence ID" value="MFC6866908.1"/>
    <property type="molecule type" value="Genomic_DNA"/>
</dbReference>
<proteinExistence type="predicted"/>
<evidence type="ECO:0000256" key="2">
    <source>
        <dbReference type="ARBA" id="ARBA00023163"/>
    </source>
</evidence>
<sequence>MATSTRRREILHRLLAEGYVEGKDLAVGLGVDVSTIRRDLDALARAGKVQRTHGGARPLPGNATDIPYTTKQAQRLAEKAAIGRTAASRVRDGDTIILDSGSTTYEVAAALRDRHGLTVITNDLRIAKFVASMPDVRLLVTGGELLGSVFTLVGERAVDFLGDYTADWTFLGADAIDPIAGITNTNTLEVPIKRAMIAAGEQVIVVTDSTKFDQRALARVASIDETDLIITDEGLSDISDYGNRVLRVPPTHHVTISASEGTGIANGHKDQRR</sequence>
<dbReference type="PRINTS" id="PR00037">
    <property type="entry name" value="HTHLACR"/>
</dbReference>
<dbReference type="PROSITE" id="PS51000">
    <property type="entry name" value="HTH_DEOR_2"/>
    <property type="match status" value="1"/>
</dbReference>
<dbReference type="InterPro" id="IPR001034">
    <property type="entry name" value="DeoR_HTH"/>
</dbReference>
<dbReference type="InterPro" id="IPR037171">
    <property type="entry name" value="NagB/RpiA_transferase-like"/>
</dbReference>
<dbReference type="Proteomes" id="UP001596337">
    <property type="component" value="Unassembled WGS sequence"/>
</dbReference>
<keyword evidence="4" id="KW-0238">DNA-binding</keyword>
<dbReference type="SUPFAM" id="SSF46785">
    <property type="entry name" value="Winged helix' DNA-binding domain"/>
    <property type="match status" value="1"/>
</dbReference>
<dbReference type="Pfam" id="PF00455">
    <property type="entry name" value="DeoRC"/>
    <property type="match status" value="1"/>
</dbReference>
<dbReference type="InterPro" id="IPR036388">
    <property type="entry name" value="WH-like_DNA-bd_sf"/>
</dbReference>
<dbReference type="InterPro" id="IPR014036">
    <property type="entry name" value="DeoR-like_C"/>
</dbReference>
<name>A0ABW2BVN7_9PSEU</name>
<dbReference type="GO" id="GO:0003677">
    <property type="term" value="F:DNA binding"/>
    <property type="evidence" value="ECO:0007669"/>
    <property type="project" value="UniProtKB-KW"/>
</dbReference>
<evidence type="ECO:0000313" key="5">
    <source>
        <dbReference type="Proteomes" id="UP001596337"/>
    </source>
</evidence>
<dbReference type="PANTHER" id="PTHR30363:SF44">
    <property type="entry name" value="AGA OPERON TRANSCRIPTIONAL REPRESSOR-RELATED"/>
    <property type="match status" value="1"/>
</dbReference>
<accession>A0ABW2BVN7</accession>
<dbReference type="InterPro" id="IPR050313">
    <property type="entry name" value="Carb_Metab_HTH_regulators"/>
</dbReference>
<protein>
    <submittedName>
        <fullName evidence="4">DeoR/GlpR family DNA-binding transcription regulator</fullName>
    </submittedName>
</protein>
<evidence type="ECO:0000259" key="3">
    <source>
        <dbReference type="PROSITE" id="PS51000"/>
    </source>
</evidence>
<keyword evidence="5" id="KW-1185">Reference proteome</keyword>
<organism evidence="4 5">
    <name type="scientific">Haloechinothrix salitolerans</name>
    <dbReference type="NCBI Taxonomy" id="926830"/>
    <lineage>
        <taxon>Bacteria</taxon>
        <taxon>Bacillati</taxon>
        <taxon>Actinomycetota</taxon>
        <taxon>Actinomycetes</taxon>
        <taxon>Pseudonocardiales</taxon>
        <taxon>Pseudonocardiaceae</taxon>
        <taxon>Haloechinothrix</taxon>
    </lineage>
</organism>
<gene>
    <name evidence="4" type="ORF">ACFQGD_07080</name>
</gene>
<reference evidence="5" key="1">
    <citation type="journal article" date="2019" name="Int. J. Syst. Evol. Microbiol.">
        <title>The Global Catalogue of Microorganisms (GCM) 10K type strain sequencing project: providing services to taxonomists for standard genome sequencing and annotation.</title>
        <authorList>
            <consortium name="The Broad Institute Genomics Platform"/>
            <consortium name="The Broad Institute Genome Sequencing Center for Infectious Disease"/>
            <person name="Wu L."/>
            <person name="Ma J."/>
        </authorList>
    </citation>
    <scope>NUCLEOTIDE SEQUENCE [LARGE SCALE GENOMIC DNA]</scope>
    <source>
        <strain evidence="5">KCTC 32255</strain>
    </source>
</reference>
<keyword evidence="2" id="KW-0804">Transcription</keyword>